<name>A0ABX1D799_9FLAO</name>
<accession>A0ABX1D799</accession>
<comment type="caution">
    <text evidence="1">The sequence shown here is derived from an EMBL/GenBank/DDBJ whole genome shotgun (WGS) entry which is preliminary data.</text>
</comment>
<dbReference type="Gene3D" id="3.10.20.30">
    <property type="match status" value="1"/>
</dbReference>
<dbReference type="InterPro" id="IPR016155">
    <property type="entry name" value="Mopterin_synth/thiamin_S_b"/>
</dbReference>
<sequence>MNITIKYFGQIAEVTQKESEQLDFSEGSIAEVLDVLYSKYGTLKNKEFKIAQNQELVSENEKLTGAEIALLPPFSGG</sequence>
<dbReference type="InterPro" id="IPR003749">
    <property type="entry name" value="ThiS/MoaD-like"/>
</dbReference>
<dbReference type="RefSeq" id="WP_167916448.1">
    <property type="nucleotide sequence ID" value="NZ_JAAVJS010000002.1"/>
</dbReference>
<gene>
    <name evidence="1" type="ORF">HC176_01645</name>
</gene>
<evidence type="ECO:0000313" key="1">
    <source>
        <dbReference type="EMBL" id="NJX14190.1"/>
    </source>
</evidence>
<organism evidence="1 2">
    <name type="scientific">Tamlana crocina</name>
    <dbReference type="NCBI Taxonomy" id="393006"/>
    <lineage>
        <taxon>Bacteria</taxon>
        <taxon>Pseudomonadati</taxon>
        <taxon>Bacteroidota</taxon>
        <taxon>Flavobacteriia</taxon>
        <taxon>Flavobacteriales</taxon>
        <taxon>Flavobacteriaceae</taxon>
        <taxon>Tamlana</taxon>
    </lineage>
</organism>
<dbReference type="InterPro" id="IPR012675">
    <property type="entry name" value="Beta-grasp_dom_sf"/>
</dbReference>
<dbReference type="CDD" id="cd00754">
    <property type="entry name" value="Ubl_MoaD"/>
    <property type="match status" value="1"/>
</dbReference>
<dbReference type="EMBL" id="JAAVJS010000002">
    <property type="protein sequence ID" value="NJX14190.1"/>
    <property type="molecule type" value="Genomic_DNA"/>
</dbReference>
<dbReference type="Proteomes" id="UP000760545">
    <property type="component" value="Unassembled WGS sequence"/>
</dbReference>
<protein>
    <submittedName>
        <fullName evidence="1">MoaD/ThiS family protein</fullName>
    </submittedName>
</protein>
<reference evidence="1 2" key="1">
    <citation type="submission" date="2020-03" db="EMBL/GenBank/DDBJ databases">
        <title>Tamlana sp. nov, isolated from XXX.</title>
        <authorList>
            <person name="Cao W.R."/>
        </authorList>
    </citation>
    <scope>NUCLEOTIDE SEQUENCE [LARGE SCALE GENOMIC DNA]</scope>
    <source>
        <strain evidence="1 2">HST1-43</strain>
    </source>
</reference>
<dbReference type="Pfam" id="PF02597">
    <property type="entry name" value="ThiS"/>
    <property type="match status" value="1"/>
</dbReference>
<evidence type="ECO:0000313" key="2">
    <source>
        <dbReference type="Proteomes" id="UP000760545"/>
    </source>
</evidence>
<proteinExistence type="predicted"/>
<keyword evidence="2" id="KW-1185">Reference proteome</keyword>
<dbReference type="SUPFAM" id="SSF54285">
    <property type="entry name" value="MoaD/ThiS"/>
    <property type="match status" value="1"/>
</dbReference>